<comment type="function">
    <text evidence="7 9">Molecular chaperone capable of stabilizing a range of proteins. Seems to fulfill an ATP-independent, HSP70-like function in archaeal de novo protein folding.</text>
</comment>
<dbReference type="HAMAP" id="MF_00307">
    <property type="entry name" value="PfdB"/>
    <property type="match status" value="1"/>
</dbReference>
<dbReference type="InterPro" id="IPR009053">
    <property type="entry name" value="Prefoldin"/>
</dbReference>
<comment type="subunit">
    <text evidence="3 9">Heterohexamer of two alpha and four beta subunits.</text>
</comment>
<keyword evidence="5 9" id="KW-0963">Cytoplasm</keyword>
<comment type="subcellular location">
    <subcellularLocation>
        <location evidence="1 9">Cytoplasm</location>
    </subcellularLocation>
</comment>
<dbReference type="InterPro" id="IPR002777">
    <property type="entry name" value="PFD_beta-like"/>
</dbReference>
<protein>
    <recommendedName>
        <fullName evidence="4 9">Prefoldin subunit beta</fullName>
    </recommendedName>
    <alternativeName>
        <fullName evidence="8 9">GimC subunit beta</fullName>
    </alternativeName>
</protein>
<evidence type="ECO:0000256" key="4">
    <source>
        <dbReference type="ARBA" id="ARBA00016304"/>
    </source>
</evidence>
<evidence type="ECO:0000256" key="9">
    <source>
        <dbReference type="HAMAP-Rule" id="MF_00307"/>
    </source>
</evidence>
<reference evidence="11" key="1">
    <citation type="journal article" date="2020" name="mSystems">
        <title>Genome- and Community-Level Interaction Insights into Carbon Utilization and Element Cycling Functions of Hydrothermarchaeota in Hydrothermal Sediment.</title>
        <authorList>
            <person name="Zhou Z."/>
            <person name="Liu Y."/>
            <person name="Xu W."/>
            <person name="Pan J."/>
            <person name="Luo Z.H."/>
            <person name="Li M."/>
        </authorList>
    </citation>
    <scope>NUCLEOTIDE SEQUENCE [LARGE SCALE GENOMIC DNA]</scope>
    <source>
        <strain evidence="11">SpSt-642</strain>
    </source>
</reference>
<dbReference type="Pfam" id="PF01920">
    <property type="entry name" value="Prefoldin_2"/>
    <property type="match status" value="1"/>
</dbReference>
<dbReference type="SUPFAM" id="SSF46579">
    <property type="entry name" value="Prefoldin"/>
    <property type="match status" value="1"/>
</dbReference>
<dbReference type="EMBL" id="DTBJ01000013">
    <property type="protein sequence ID" value="HGM58222.1"/>
    <property type="molecule type" value="Genomic_DNA"/>
</dbReference>
<comment type="similarity">
    <text evidence="2 9">Belongs to the prefoldin subunit beta family.</text>
</comment>
<comment type="caution">
    <text evidence="11">The sequence shown here is derived from an EMBL/GenBank/DDBJ whole genome shotgun (WGS) entry which is preliminary data.</text>
</comment>
<sequence length="121" mass="14086">MAQQKLPPEVQQTIAQYQAIRDSYLKIDAELRAIEAELADINTILDTLSTMSNDVEVYKMIGHVLIRKSKENVVKELEERRELLNIKRDKYKRQLSILEKQLKDLESKLREILSKYGISIG</sequence>
<dbReference type="GO" id="GO:0016272">
    <property type="term" value="C:prefoldin complex"/>
    <property type="evidence" value="ECO:0007669"/>
    <property type="project" value="UniProtKB-UniRule"/>
</dbReference>
<evidence type="ECO:0000256" key="7">
    <source>
        <dbReference type="ARBA" id="ARBA00025077"/>
    </source>
</evidence>
<evidence type="ECO:0000256" key="2">
    <source>
        <dbReference type="ARBA" id="ARBA00008045"/>
    </source>
</evidence>
<dbReference type="NCBIfam" id="TIGR02338">
    <property type="entry name" value="gimC_beta"/>
    <property type="match status" value="1"/>
</dbReference>
<gene>
    <name evidence="9" type="primary">pfdB</name>
    <name evidence="11" type="ORF">ENU14_01340</name>
</gene>
<dbReference type="InterPro" id="IPR012713">
    <property type="entry name" value="PfdB"/>
</dbReference>
<evidence type="ECO:0000256" key="5">
    <source>
        <dbReference type="ARBA" id="ARBA00022490"/>
    </source>
</evidence>
<evidence type="ECO:0000256" key="10">
    <source>
        <dbReference type="SAM" id="Coils"/>
    </source>
</evidence>
<name>A0A7C4D709_STAMA</name>
<keyword evidence="6 9" id="KW-0143">Chaperone</keyword>
<dbReference type="GO" id="GO:0051082">
    <property type="term" value="F:unfolded protein binding"/>
    <property type="evidence" value="ECO:0007669"/>
    <property type="project" value="UniProtKB-UniRule"/>
</dbReference>
<feature type="coiled-coil region" evidence="10">
    <location>
        <begin position="67"/>
        <end position="115"/>
    </location>
</feature>
<dbReference type="GO" id="GO:0005737">
    <property type="term" value="C:cytoplasm"/>
    <property type="evidence" value="ECO:0007669"/>
    <property type="project" value="UniProtKB-SubCell"/>
</dbReference>
<evidence type="ECO:0000256" key="6">
    <source>
        <dbReference type="ARBA" id="ARBA00023186"/>
    </source>
</evidence>
<dbReference type="AlphaFoldDB" id="A0A7C4D709"/>
<evidence type="ECO:0000313" key="11">
    <source>
        <dbReference type="EMBL" id="HGM58222.1"/>
    </source>
</evidence>
<evidence type="ECO:0000256" key="8">
    <source>
        <dbReference type="ARBA" id="ARBA00033461"/>
    </source>
</evidence>
<keyword evidence="10" id="KW-0175">Coiled coil</keyword>
<evidence type="ECO:0000256" key="3">
    <source>
        <dbReference type="ARBA" id="ARBA00011716"/>
    </source>
</evidence>
<accession>A0A7C4D709</accession>
<proteinExistence type="inferred from homology"/>
<dbReference type="GO" id="GO:0006457">
    <property type="term" value="P:protein folding"/>
    <property type="evidence" value="ECO:0007669"/>
    <property type="project" value="UniProtKB-UniRule"/>
</dbReference>
<organism evidence="11">
    <name type="scientific">Staphylothermus marinus</name>
    <dbReference type="NCBI Taxonomy" id="2280"/>
    <lineage>
        <taxon>Archaea</taxon>
        <taxon>Thermoproteota</taxon>
        <taxon>Thermoprotei</taxon>
        <taxon>Desulfurococcales</taxon>
        <taxon>Desulfurococcaceae</taxon>
        <taxon>Staphylothermus</taxon>
    </lineage>
</organism>
<dbReference type="Gene3D" id="1.10.287.370">
    <property type="match status" value="1"/>
</dbReference>
<evidence type="ECO:0000256" key="1">
    <source>
        <dbReference type="ARBA" id="ARBA00004496"/>
    </source>
</evidence>